<feature type="chain" id="PRO_5023934981" evidence="2">
    <location>
        <begin position="19"/>
        <end position="176"/>
    </location>
</feature>
<dbReference type="EMBL" id="VOFY01000021">
    <property type="protein sequence ID" value="KAA8581749.1"/>
    <property type="molecule type" value="Genomic_DNA"/>
</dbReference>
<name>A0A5J5CLT3_9PERO</name>
<keyword evidence="2" id="KW-0732">Signal</keyword>
<sequence length="176" mass="19892">MCLQQSLTVWLLPGTCCSEDERPAGGGEKGKDPGISAKITCRSLMWRKQPINSDCCGGCHQTEVSSRNIKLLSVKILLTDNFLHHPTSFFPTHSPNVCVCPVMLQKPRMPAWDETRTPFPMLQEQEAVHRGRHSRCTQETVKHWSLRFQPPDNNLSIMARRGNNPQSRALTRSQDV</sequence>
<protein>
    <submittedName>
        <fullName evidence="3">Uncharacterized protein</fullName>
    </submittedName>
</protein>
<accession>A0A5J5CLT3</accession>
<feature type="compositionally biased region" description="Polar residues" evidence="1">
    <location>
        <begin position="163"/>
        <end position="176"/>
    </location>
</feature>
<dbReference type="Proteomes" id="UP000327493">
    <property type="component" value="Chromosome 21"/>
</dbReference>
<organism evidence="3 4">
    <name type="scientific">Etheostoma spectabile</name>
    <name type="common">orangethroat darter</name>
    <dbReference type="NCBI Taxonomy" id="54343"/>
    <lineage>
        <taxon>Eukaryota</taxon>
        <taxon>Metazoa</taxon>
        <taxon>Chordata</taxon>
        <taxon>Craniata</taxon>
        <taxon>Vertebrata</taxon>
        <taxon>Euteleostomi</taxon>
        <taxon>Actinopterygii</taxon>
        <taxon>Neopterygii</taxon>
        <taxon>Teleostei</taxon>
        <taxon>Neoteleostei</taxon>
        <taxon>Acanthomorphata</taxon>
        <taxon>Eupercaria</taxon>
        <taxon>Perciformes</taxon>
        <taxon>Percoidei</taxon>
        <taxon>Percidae</taxon>
        <taxon>Etheostomatinae</taxon>
        <taxon>Etheostoma</taxon>
    </lineage>
</organism>
<evidence type="ECO:0000256" key="1">
    <source>
        <dbReference type="SAM" id="MobiDB-lite"/>
    </source>
</evidence>
<proteinExistence type="predicted"/>
<feature type="region of interest" description="Disordered" evidence="1">
    <location>
        <begin position="157"/>
        <end position="176"/>
    </location>
</feature>
<feature type="signal peptide" evidence="2">
    <location>
        <begin position="1"/>
        <end position="18"/>
    </location>
</feature>
<evidence type="ECO:0000256" key="2">
    <source>
        <dbReference type="SAM" id="SignalP"/>
    </source>
</evidence>
<evidence type="ECO:0000313" key="3">
    <source>
        <dbReference type="EMBL" id="KAA8581749.1"/>
    </source>
</evidence>
<gene>
    <name evidence="3" type="ORF">FQN60_003330</name>
</gene>
<dbReference type="AlphaFoldDB" id="A0A5J5CLT3"/>
<reference evidence="3 4" key="1">
    <citation type="submission" date="2019-08" db="EMBL/GenBank/DDBJ databases">
        <title>A chromosome-level genome assembly, high-density linkage maps, and genome scans reveal the genomic architecture of hybrid incompatibilities underlying speciation via character displacement in darters (Percidae: Etheostominae).</title>
        <authorList>
            <person name="Moran R.L."/>
            <person name="Catchen J.M."/>
            <person name="Fuller R.C."/>
        </authorList>
    </citation>
    <scope>NUCLEOTIDE SEQUENCE [LARGE SCALE GENOMIC DNA]</scope>
    <source>
        <strain evidence="3">EspeVRDwgs_2016</strain>
        <tissue evidence="3">Muscle</tissue>
    </source>
</reference>
<evidence type="ECO:0000313" key="4">
    <source>
        <dbReference type="Proteomes" id="UP000327493"/>
    </source>
</evidence>
<keyword evidence="4" id="KW-1185">Reference proteome</keyword>
<comment type="caution">
    <text evidence="3">The sequence shown here is derived from an EMBL/GenBank/DDBJ whole genome shotgun (WGS) entry which is preliminary data.</text>
</comment>